<evidence type="ECO:0000313" key="33">
    <source>
        <dbReference type="EMBL" id="AWK02688.1"/>
    </source>
</evidence>
<evidence type="ECO:0000256" key="13">
    <source>
        <dbReference type="ARBA" id="ARBA00022695"/>
    </source>
</evidence>
<protein>
    <recommendedName>
        <fullName evidence="3">Genome polyprotein</fullName>
    </recommendedName>
</protein>
<evidence type="ECO:0000256" key="28">
    <source>
        <dbReference type="ARBA" id="ARBA00023296"/>
    </source>
</evidence>
<dbReference type="GO" id="GO:0044162">
    <property type="term" value="C:host cell cytoplasmic vesicle membrane"/>
    <property type="evidence" value="ECO:0007669"/>
    <property type="project" value="UniProtKB-SubCell"/>
</dbReference>
<accession>A0A2S1YF77</accession>
<dbReference type="GO" id="GO:0039618">
    <property type="term" value="C:T=pseudo3 icosahedral viral capsid"/>
    <property type="evidence" value="ECO:0007669"/>
    <property type="project" value="UniProtKB-KW"/>
</dbReference>
<dbReference type="SUPFAM" id="SSF52540">
    <property type="entry name" value="P-loop containing nucleoside triphosphate hydrolases"/>
    <property type="match status" value="1"/>
</dbReference>
<evidence type="ECO:0000256" key="24">
    <source>
        <dbReference type="ARBA" id="ARBA00023039"/>
    </source>
</evidence>
<dbReference type="Pfam" id="PF06363">
    <property type="entry name" value="Picorna_P3A"/>
    <property type="match status" value="1"/>
</dbReference>
<feature type="domain" description="Peptidase C3" evidence="32">
    <location>
        <begin position="1726"/>
        <end position="1918"/>
    </location>
</feature>
<evidence type="ECO:0000256" key="25">
    <source>
        <dbReference type="ARBA" id="ARBA00023065"/>
    </source>
</evidence>
<evidence type="ECO:0000256" key="20">
    <source>
        <dbReference type="ARBA" id="ARBA00022840"/>
    </source>
</evidence>
<comment type="subcellular location">
    <subcellularLocation>
        <location evidence="1">Host cytoplasmic vesicle membrane</location>
        <topology evidence="1">Peripheral membrane protein</topology>
        <orientation evidence="1">Cytoplasmic side</orientation>
    </subcellularLocation>
    <subcellularLocation>
        <location evidence="2">Virion</location>
    </subcellularLocation>
</comment>
<evidence type="ECO:0000256" key="11">
    <source>
        <dbReference type="ARBA" id="ARBA00022670"/>
    </source>
</evidence>
<keyword evidence="28" id="KW-1160">Virus entry into host cell</keyword>
<dbReference type="Gene3D" id="3.40.50.300">
    <property type="entry name" value="P-loop containing nucleotide triphosphate hydrolases"/>
    <property type="match status" value="1"/>
</dbReference>
<keyword evidence="10" id="KW-0945">Host-virus interaction</keyword>
<dbReference type="GO" id="GO:0046718">
    <property type="term" value="P:symbiont entry into host cell"/>
    <property type="evidence" value="ECO:0007669"/>
    <property type="project" value="UniProtKB-KW"/>
</dbReference>
<keyword evidence="4" id="KW-0813">Transport</keyword>
<dbReference type="PROSITE" id="PS50507">
    <property type="entry name" value="RDRP_SSRNA_POS"/>
    <property type="match status" value="1"/>
</dbReference>
<dbReference type="Pfam" id="PF00680">
    <property type="entry name" value="RdRP_1"/>
    <property type="match status" value="1"/>
</dbReference>
<sequence>MAALMEKAVDATLEKVVENVTGNQAEQGSAGPPPILPEDRVQATTTVNASNLVQNPVAPTMPVKADFKNTDDFLSMSYQTGTAAANPTKLVVLGNAQWESTHNRTHEVFRIQLPTAFWANDSMPAYGQSQYFTGVRCGFHFQVQLNVNLGTAGALIIVYMPRTVMTNFNTYTFNSFTNLPHIIMNAATTTQADLYIPYTNHHNFARVNTDDLGYLLGFVWSAMTVPTGSPTTIDITIMGSLLNLEFQGPRPFGSANFTLVDEAGDAKSKPKKKNSKFKWVREKIDIAEGPGTMNLANVLCTTGSQSVALVGERAYYDPRTAGTKARLKDFISIAQMFSVSGNDQSTTSNNASTATGYMEWSATQTPGTALRTYSIWMEDFPNLRLFSSCYNYFRGSIVMKIDVFASSFNRGRLRMCAYPNINSATSSQLNNAVYTVCDIGENNSFELTVPFSWSNWMRHTRGPPICDISISVLNRLTYNSSSPNSVNVLFSVRLGDDAKFFVPTGSTHVWQGLSSWGSLMDLECPLDNPEKIMDASDNPVDNSNNIEVTTQPEGTSALGLRAAENSGSVGEQFNTSQPMFLNFVKQNVDIYTVSHTKVDHIMGRAWRVDSYNYSTNNMLSFVISFPKKTHAALTQFMAYFCGEVNFHIVHTSASNSFLEVCHTYVGDREGVERVNSSNMSSSGSIIIPPNEQMSFCVPYYSPTPLRCVKTTQSNKISGLGTLFVRPIGTTTFDGRLEIFCSLRCPNFFFPVPAPKLATSRSVEESLRICHDSEIIQAAAAAEQPDEPLQITERIVNPLESLYIRAEKWFKNRPETVATFRNESPDCSLIVQCNCCKILISVKDTGTKFFLEADGTIKELSPLCPVDRPWINTALMMLDRRMGYRSRILCQCGDVEENPGPWFEVPVLSSTVLIHFTNLTYKFYLKTVTGEIEPLSICEERDRNYIFFAIKWFNKRSGYRSRLLSQCGDVEENPGPIELVYKPRGFYKHYGVRTENGVYHLDSDDILKTAFNGEAIFRRDEDDGNWQVAFSADLDYFTEKYLNSMVGTKHIFSAQTNCETIARDIFPGKPQITQSKALAIVGTTLLSAGLLSLLAVPFDESCLKVVYNQSLDGDSGGLTMLVQRCMTFFSNAMVETLNNDIVRFIIKVLVRLLCYIVLYCHAPNMLTTVCLGTLLVMDITASEVLSSGTKALFQSMVDGDVGRLVSTISENLYYTTDPKEQIEDMKSTVRFANDVVDIQLSKLSNQGPVKDFNEISMSFRHIEWWISVFKRIFAALKGIFAPSSEQKAVKWLNERSEAISQILGEASEVLVIMKDPTKARQKDNISRYLSILEAMKKLVAMCVKVAPSTRFSSTIFRMYSELLKVNVKTATNTQLTRMEPVGIWITGNPGQGKSFLTHALATKLLKKNGFVGIYTNPTGSEFMDGYCGQDIHIIDDAGQNREEKDLALLCQCISSVPFSVPMASLDEKGMFYTSKVVIATTNKSDFTSTVLSDSGALSRRFPYRFSIRAAKSYCKAGKLFVPNAMGAMADGSCWEFSLNGRDWSPMNLDQLVDDISADIKQRQDALALWRRKLSLTNEGCFEDMEDTLAALEARFSNLASAIQSEMGKTADELIDAIEDMLSPLDTPFQCFERAQPLFSQKTTCQKIHDWVKTQSSKLLQFCEQNKGWIMFFSLLTSFLGILAIVYSFYKDASKPTESQRAYNPQTANSKKGGKPKFETTYANFKNEAPFDGELEHIFAQSAFITAETNHNVVHCAAYRENAIILHGHSAPFLHCEDGIKFHFKNAVFDVDSGKVAHVTINDQKMDLILLKVDHLPICFKNYSKYYTNEIGTDNMLVWTTPKGRMAMPVECVSPGGPITTAEGTQTTHTYNYKVKSKKGMCGGLLVTRVKGAFKILGMHIAGNGQIGVSAAMGFLQNDNNFKNEGIISQVKKAVGLVHQPTKTKLNPSPVHDVVPVNMQPAVLSPRDLRLLEPMESVVKSAAQKYRVNVFNVDQDLWMSVLDQVKEKFRSTLGIQTHTTVEVAVCGGTEMNSLDLSTSPGLKYVQMGFTKRDLIQTDPFWLHPLLATDVKKILDDVYTGKKPWTVFAAHLKDELRKLAKIQQGKTRCIEACAVDYVIAYRVIMHNFYEKIYQTMPQQLGIAVGMNPWQDWHFMMESLYQYNYGLDYSAYDGSLSDELMRYGVEVMAYCHTNPEQVMILHEPVINSVHHVLDEIWFVDGGMPSGSPCTTVLNSVCNVLVCAYTAKVLDPECDVLPITYGDDVIFSVDRPLDMEKFCEIVKNSFGMEVTGSTKDGPPKLLDFEQIDFLKRTTKFFPGTRFMVGALLEETLMQHIMWMKNLDTFKDQLMSFENELCLHGEDKFNEIKNKLQPYLMKWNCCMNDFDVVKRRMISFVFN</sequence>
<dbReference type="Pfam" id="PF00910">
    <property type="entry name" value="RNA_helicase"/>
    <property type="match status" value="1"/>
</dbReference>
<keyword evidence="16" id="KW-0378">Hydrolase</keyword>
<proteinExistence type="predicted"/>
<dbReference type="GO" id="GO:0015267">
    <property type="term" value="F:channel activity"/>
    <property type="evidence" value="ECO:0007669"/>
    <property type="project" value="UniProtKB-KW"/>
</dbReference>
<dbReference type="Gene3D" id="3.30.70.270">
    <property type="match status" value="1"/>
</dbReference>
<dbReference type="InterPro" id="IPR007094">
    <property type="entry name" value="RNA-dir_pol_PSvirus"/>
</dbReference>
<organism evidence="33">
    <name type="scientific">Rattus tanezumi parechovirus</name>
    <dbReference type="NCBI Taxonomy" id="2184405"/>
    <lineage>
        <taxon>Viruses</taxon>
        <taxon>Riboviria</taxon>
        <taxon>Orthornavirae</taxon>
        <taxon>Pisuviricota</taxon>
        <taxon>Pisoniviricetes</taxon>
        <taxon>Picornavirales</taxon>
        <taxon>Picornaviridae</taxon>
        <taxon>Paavivirinae</taxon>
        <taxon>Parechovirus</taxon>
    </lineage>
</organism>
<dbReference type="Pfam" id="PF00548">
    <property type="entry name" value="Peptidase_C3"/>
    <property type="match status" value="1"/>
</dbReference>
<keyword evidence="15" id="KW-0547">Nucleotide-binding</keyword>
<keyword evidence="17" id="KW-1161">Viral attachment to host cell</keyword>
<evidence type="ECO:0000256" key="16">
    <source>
        <dbReference type="ARBA" id="ARBA00022801"/>
    </source>
</evidence>
<dbReference type="InterPro" id="IPR044067">
    <property type="entry name" value="PCV_3C_PRO"/>
</dbReference>
<keyword evidence="22" id="KW-1043">Host membrane</keyword>
<keyword evidence="11" id="KW-0645">Protease</keyword>
<dbReference type="InterPro" id="IPR009003">
    <property type="entry name" value="Peptidase_S1_PA"/>
</dbReference>
<dbReference type="GO" id="GO:0006508">
    <property type="term" value="P:proteolysis"/>
    <property type="evidence" value="ECO:0007669"/>
    <property type="project" value="UniProtKB-KW"/>
</dbReference>
<dbReference type="InterPro" id="IPR000199">
    <property type="entry name" value="Peptidase_C3A/C3B_picornavir"/>
</dbReference>
<keyword evidence="5" id="KW-0696">RNA-directed RNA polymerase</keyword>
<dbReference type="InterPro" id="IPR004004">
    <property type="entry name" value="Helic/Pol/Pept_Calicivir-typ"/>
</dbReference>
<dbReference type="InterPro" id="IPR014759">
    <property type="entry name" value="Helicase_SF3_ssRNA_vir"/>
</dbReference>
<dbReference type="InterPro" id="IPR043502">
    <property type="entry name" value="DNA/RNA_pol_sf"/>
</dbReference>
<keyword evidence="18" id="KW-0347">Helicase</keyword>
<dbReference type="GO" id="GO:0003968">
    <property type="term" value="F:RNA-directed RNA polymerase activity"/>
    <property type="evidence" value="ECO:0007669"/>
    <property type="project" value="UniProtKB-KW"/>
</dbReference>
<evidence type="ECO:0000256" key="21">
    <source>
        <dbReference type="ARBA" id="ARBA00022844"/>
    </source>
</evidence>
<evidence type="ECO:0000259" key="32">
    <source>
        <dbReference type="PROSITE" id="PS51874"/>
    </source>
</evidence>
<evidence type="ECO:0000256" key="23">
    <source>
        <dbReference type="ARBA" id="ARBA00022953"/>
    </source>
</evidence>
<keyword evidence="7" id="KW-0191">Covalent protein-RNA linkage</keyword>
<dbReference type="PROSITE" id="PS51874">
    <property type="entry name" value="PCV_3C_PRO"/>
    <property type="match status" value="1"/>
</dbReference>
<keyword evidence="21" id="KW-0946">Virion</keyword>
<dbReference type="InterPro" id="IPR027417">
    <property type="entry name" value="P-loop_NTPase"/>
</dbReference>
<keyword evidence="29" id="KW-0407">Ion channel</keyword>
<dbReference type="PROSITE" id="PS51218">
    <property type="entry name" value="SF3_HELICASE_2"/>
    <property type="match status" value="1"/>
</dbReference>
<keyword evidence="20" id="KW-0067">ATP-binding</keyword>
<dbReference type="CDD" id="cd00205">
    <property type="entry name" value="rhv_like"/>
    <property type="match status" value="2"/>
</dbReference>
<dbReference type="GO" id="GO:0005524">
    <property type="term" value="F:ATP binding"/>
    <property type="evidence" value="ECO:0007669"/>
    <property type="project" value="UniProtKB-KW"/>
</dbReference>
<evidence type="ECO:0000256" key="3">
    <source>
        <dbReference type="ARBA" id="ARBA00020107"/>
    </source>
</evidence>
<evidence type="ECO:0000256" key="19">
    <source>
        <dbReference type="ARBA" id="ARBA00022807"/>
    </source>
</evidence>
<evidence type="ECO:0000256" key="2">
    <source>
        <dbReference type="ARBA" id="ARBA00004328"/>
    </source>
</evidence>
<keyword evidence="27" id="KW-1035">Host cytoplasm</keyword>
<keyword evidence="9" id="KW-0167">Capsid protein</keyword>
<evidence type="ECO:0000259" key="31">
    <source>
        <dbReference type="PROSITE" id="PS51218"/>
    </source>
</evidence>
<reference evidence="33" key="1">
    <citation type="submission" date="2017-06" db="EMBL/GenBank/DDBJ databases">
        <title>Picornaviruses in small mammals, China.</title>
        <authorList>
            <person name="Guo W.-P."/>
            <person name="Zhang Y.-Z."/>
        </authorList>
    </citation>
    <scope>NUCLEOTIDE SEQUENCE</scope>
    <source>
        <strain evidence="33">Wencheng-Rt386-3</strain>
    </source>
</reference>
<dbReference type="InterPro" id="IPR033703">
    <property type="entry name" value="Rhv-like"/>
</dbReference>
<keyword evidence="14" id="KW-1143">T=pseudo3 icosahedral capsid protein</keyword>
<evidence type="ECO:0000256" key="15">
    <source>
        <dbReference type="ARBA" id="ARBA00022741"/>
    </source>
</evidence>
<feature type="domain" description="RdRp catalytic" evidence="30">
    <location>
        <begin position="2158"/>
        <end position="2272"/>
    </location>
</feature>
<dbReference type="Gene3D" id="2.60.120.20">
    <property type="match status" value="3"/>
</dbReference>
<dbReference type="GO" id="GO:0004197">
    <property type="term" value="F:cysteine-type endopeptidase activity"/>
    <property type="evidence" value="ECO:0007669"/>
    <property type="project" value="InterPro"/>
</dbReference>
<evidence type="ECO:0000256" key="12">
    <source>
        <dbReference type="ARBA" id="ARBA00022679"/>
    </source>
</evidence>
<evidence type="ECO:0000256" key="14">
    <source>
        <dbReference type="ARBA" id="ARBA00022706"/>
    </source>
</evidence>
<feature type="domain" description="SF3 helicase" evidence="31">
    <location>
        <begin position="1358"/>
        <end position="1519"/>
    </location>
</feature>
<dbReference type="GO" id="GO:0006351">
    <property type="term" value="P:DNA-templated transcription"/>
    <property type="evidence" value="ECO:0007669"/>
    <property type="project" value="InterPro"/>
</dbReference>
<evidence type="ECO:0000256" key="9">
    <source>
        <dbReference type="ARBA" id="ARBA00022561"/>
    </source>
</evidence>
<evidence type="ECO:0000256" key="22">
    <source>
        <dbReference type="ARBA" id="ARBA00022870"/>
    </source>
</evidence>
<evidence type="ECO:0000256" key="7">
    <source>
        <dbReference type="ARBA" id="ARBA00022520"/>
    </source>
</evidence>
<keyword evidence="23" id="KW-0693">Viral RNA replication</keyword>
<evidence type="ECO:0000256" key="10">
    <source>
        <dbReference type="ARBA" id="ARBA00022581"/>
    </source>
</evidence>
<dbReference type="InterPro" id="IPR001676">
    <property type="entry name" value="Picornavirus_capsid"/>
</dbReference>
<evidence type="ECO:0000256" key="5">
    <source>
        <dbReference type="ARBA" id="ARBA00022484"/>
    </source>
</evidence>
<dbReference type="GO" id="GO:0003723">
    <property type="term" value="F:RNA binding"/>
    <property type="evidence" value="ECO:0007669"/>
    <property type="project" value="InterPro"/>
</dbReference>
<keyword evidence="8" id="KW-0597">Phosphoprotein</keyword>
<dbReference type="SUPFAM" id="SSF56672">
    <property type="entry name" value="DNA/RNA polymerases"/>
    <property type="match status" value="1"/>
</dbReference>
<evidence type="ECO:0000256" key="8">
    <source>
        <dbReference type="ARBA" id="ARBA00022553"/>
    </source>
</evidence>
<dbReference type="Pfam" id="PF00073">
    <property type="entry name" value="Rhv"/>
    <property type="match status" value="1"/>
</dbReference>
<dbReference type="GO" id="GO:0005198">
    <property type="term" value="F:structural molecule activity"/>
    <property type="evidence" value="ECO:0007669"/>
    <property type="project" value="InterPro"/>
</dbReference>
<keyword evidence="26" id="KW-0472">Membrane</keyword>
<dbReference type="InterPro" id="IPR043128">
    <property type="entry name" value="Rev_trsase/Diguanyl_cyclase"/>
</dbReference>
<evidence type="ECO:0000256" key="29">
    <source>
        <dbReference type="ARBA" id="ARBA00023303"/>
    </source>
</evidence>
<dbReference type="InterPro" id="IPR043504">
    <property type="entry name" value="Peptidase_S1_PA_chymotrypsin"/>
</dbReference>
<name>A0A2S1YF77_9PICO</name>
<keyword evidence="25" id="KW-0406">Ion transport</keyword>
<keyword evidence="6" id="KW-1036">Host cytoplasmic vesicle</keyword>
<evidence type="ECO:0000256" key="17">
    <source>
        <dbReference type="ARBA" id="ARBA00022804"/>
    </source>
</evidence>
<evidence type="ECO:0000256" key="18">
    <source>
        <dbReference type="ARBA" id="ARBA00022806"/>
    </source>
</evidence>
<dbReference type="Gene3D" id="2.40.10.10">
    <property type="entry name" value="Trypsin-like serine proteases"/>
    <property type="match status" value="1"/>
</dbReference>
<dbReference type="GO" id="GO:0003724">
    <property type="term" value="F:RNA helicase activity"/>
    <property type="evidence" value="ECO:0007669"/>
    <property type="project" value="InterPro"/>
</dbReference>
<dbReference type="SUPFAM" id="SSF50494">
    <property type="entry name" value="Trypsin-like serine proteases"/>
    <property type="match status" value="1"/>
</dbReference>
<evidence type="ECO:0000256" key="27">
    <source>
        <dbReference type="ARBA" id="ARBA00023200"/>
    </source>
</evidence>
<dbReference type="InterPro" id="IPR029053">
    <property type="entry name" value="Viral_coat"/>
</dbReference>
<evidence type="ECO:0000259" key="30">
    <source>
        <dbReference type="PROSITE" id="PS50507"/>
    </source>
</evidence>
<dbReference type="GO" id="GO:0019062">
    <property type="term" value="P:virion attachment to host cell"/>
    <property type="evidence" value="ECO:0007669"/>
    <property type="project" value="UniProtKB-KW"/>
</dbReference>
<evidence type="ECO:0000256" key="6">
    <source>
        <dbReference type="ARBA" id="ARBA00022488"/>
    </source>
</evidence>
<dbReference type="InterPro" id="IPR000605">
    <property type="entry name" value="Helicase_SF3_ssDNA/RNA_vir"/>
</dbReference>
<evidence type="ECO:0000256" key="4">
    <source>
        <dbReference type="ARBA" id="ARBA00022448"/>
    </source>
</evidence>
<dbReference type="InterPro" id="IPR009419">
    <property type="entry name" value="VPP_parechovir_P3A"/>
</dbReference>
<evidence type="ECO:0000256" key="26">
    <source>
        <dbReference type="ARBA" id="ARBA00023136"/>
    </source>
</evidence>
<dbReference type="EMBL" id="MF352429">
    <property type="protein sequence ID" value="AWK02688.1"/>
    <property type="molecule type" value="Genomic_RNA"/>
</dbReference>
<keyword evidence="12" id="KW-0808">Transferase</keyword>
<keyword evidence="19" id="KW-0788">Thiol protease</keyword>
<dbReference type="GO" id="GO:0039694">
    <property type="term" value="P:viral RNA genome replication"/>
    <property type="evidence" value="ECO:0007669"/>
    <property type="project" value="InterPro"/>
</dbReference>
<evidence type="ECO:0000256" key="1">
    <source>
        <dbReference type="ARBA" id="ARBA00004295"/>
    </source>
</evidence>
<dbReference type="SUPFAM" id="SSF88633">
    <property type="entry name" value="Positive stranded ssRNA viruses"/>
    <property type="match status" value="2"/>
</dbReference>
<dbReference type="InterPro" id="IPR001205">
    <property type="entry name" value="RNA-dir_pol_C"/>
</dbReference>
<keyword evidence="13" id="KW-0548">Nucleotidyltransferase</keyword>
<keyword evidence="24" id="KW-1182">Viral ion channel</keyword>
<dbReference type="GO" id="GO:0034220">
    <property type="term" value="P:monoatomic ion transmembrane transport"/>
    <property type="evidence" value="ECO:0007669"/>
    <property type="project" value="UniProtKB-KW"/>
</dbReference>
<dbReference type="PRINTS" id="PR00918">
    <property type="entry name" value="CALICVIRUSNS"/>
</dbReference>